<reference evidence="4" key="1">
    <citation type="journal article" date="2013" name="Nature">
        <title>Pan genome of the phytoplankton Emiliania underpins its global distribution.</title>
        <authorList>
            <person name="Read B.A."/>
            <person name="Kegel J."/>
            <person name="Klute M.J."/>
            <person name="Kuo A."/>
            <person name="Lefebvre S.C."/>
            <person name="Maumus F."/>
            <person name="Mayer C."/>
            <person name="Miller J."/>
            <person name="Monier A."/>
            <person name="Salamov A."/>
            <person name="Young J."/>
            <person name="Aguilar M."/>
            <person name="Claverie J.M."/>
            <person name="Frickenhaus S."/>
            <person name="Gonzalez K."/>
            <person name="Herman E.K."/>
            <person name="Lin Y.C."/>
            <person name="Napier J."/>
            <person name="Ogata H."/>
            <person name="Sarno A.F."/>
            <person name="Shmutz J."/>
            <person name="Schroeder D."/>
            <person name="de Vargas C."/>
            <person name="Verret F."/>
            <person name="von Dassow P."/>
            <person name="Valentin K."/>
            <person name="Van de Peer Y."/>
            <person name="Wheeler G."/>
            <person name="Dacks J.B."/>
            <person name="Delwiche C.F."/>
            <person name="Dyhrman S.T."/>
            <person name="Glockner G."/>
            <person name="John U."/>
            <person name="Richards T."/>
            <person name="Worden A.Z."/>
            <person name="Zhang X."/>
            <person name="Grigoriev I.V."/>
            <person name="Allen A.E."/>
            <person name="Bidle K."/>
            <person name="Borodovsky M."/>
            <person name="Bowler C."/>
            <person name="Brownlee C."/>
            <person name="Cock J.M."/>
            <person name="Elias M."/>
            <person name="Gladyshev V.N."/>
            <person name="Groth M."/>
            <person name="Guda C."/>
            <person name="Hadaegh A."/>
            <person name="Iglesias-Rodriguez M.D."/>
            <person name="Jenkins J."/>
            <person name="Jones B.M."/>
            <person name="Lawson T."/>
            <person name="Leese F."/>
            <person name="Lindquist E."/>
            <person name="Lobanov A."/>
            <person name="Lomsadze A."/>
            <person name="Malik S.B."/>
            <person name="Marsh M.E."/>
            <person name="Mackinder L."/>
            <person name="Mock T."/>
            <person name="Mueller-Roeber B."/>
            <person name="Pagarete A."/>
            <person name="Parker M."/>
            <person name="Probert I."/>
            <person name="Quesneville H."/>
            <person name="Raines C."/>
            <person name="Rensing S.A."/>
            <person name="Riano-Pachon D.M."/>
            <person name="Richier S."/>
            <person name="Rokitta S."/>
            <person name="Shiraiwa Y."/>
            <person name="Soanes D.M."/>
            <person name="van der Giezen M."/>
            <person name="Wahlund T.M."/>
            <person name="Williams B."/>
            <person name="Wilson W."/>
            <person name="Wolfe G."/>
            <person name="Wurch L.L."/>
        </authorList>
    </citation>
    <scope>NUCLEOTIDE SEQUENCE</scope>
</reference>
<organism evidence="3 4">
    <name type="scientific">Emiliania huxleyi (strain CCMP1516)</name>
    <dbReference type="NCBI Taxonomy" id="280463"/>
    <lineage>
        <taxon>Eukaryota</taxon>
        <taxon>Haptista</taxon>
        <taxon>Haptophyta</taxon>
        <taxon>Prymnesiophyceae</taxon>
        <taxon>Isochrysidales</taxon>
        <taxon>Noelaerhabdaceae</taxon>
        <taxon>Emiliania</taxon>
    </lineage>
</organism>
<evidence type="ECO:0000313" key="3">
    <source>
        <dbReference type="EnsemblProtists" id="EOD31945"/>
    </source>
</evidence>
<dbReference type="Pfam" id="PF01593">
    <property type="entry name" value="Amino_oxidase"/>
    <property type="match status" value="1"/>
</dbReference>
<dbReference type="Proteomes" id="UP000013827">
    <property type="component" value="Unassembled WGS sequence"/>
</dbReference>
<reference evidence="3" key="2">
    <citation type="submission" date="2024-10" db="UniProtKB">
        <authorList>
            <consortium name="EnsemblProtists"/>
        </authorList>
    </citation>
    <scope>IDENTIFICATION</scope>
</reference>
<dbReference type="HOGENOM" id="CLU_276157_0_0_1"/>
<dbReference type="EnsemblProtists" id="EOD31945">
    <property type="protein sequence ID" value="EOD31945"/>
    <property type="gene ID" value="EMIHUDRAFT_468063"/>
</dbReference>
<accession>A0A0D3K860</accession>
<sequence>MPTAVGASHGPGGEGGAAGVAPQAVASCKISVTGPSPSSGETSVAVTRKDIAALVAMSLRLSAPVGAAQLDLSDWEDVVYAAADGARRLNAAAAAEPAPSRADGIATTARPLAASTPVAAQSAAYEPAPNEIKSVVLSKPTTDTVLGIRLVSRKHQRLVNDVFLSVNGQVAVGHEATTAMLRKAVGNLRISLCRLEWVCTACPKVFRSHVALAQHTMHMAELDAAHATAVQDDAFIRSHAQAEEEKAKKKRAKQAAKKAPSLVSQNLLEDLQGLDVAADSAEHGGGSAAASTEGERAKPSKIDEALLEAEKAAEEERAAAVDKAAAAEKAAAAARLAEETARAAVYKAAAGGSSSAAVSVAFGGVQRGWVCTACRKDETDATEYKDVVIVGGGIAGAYTGWRLSSAHYKEDDMSETASIDLYERTGFDGGRFISEAIGCTELDKEGWTDDPQQAKRPRTELGGMRIRSTDALMLGIVDQLDIEVGPFFMNKNPWRSPIRPDAGTGKWDNGNATYKQGTDEPGNPMWCRNVLANRSQYTKWTETNCDSTKNPNCQIPQANVITADCSSRTLPAGVYINQCMPPATEASDLLAASAPSPGPETTWNGILPYVISATKKSEMSKMMKHCAFTESGPACPPEIFASKNKSNCQPCDSSCRINADLTSDADHTLKNGEGRFPAIAKWQQSRWGESLNRWTSDTPVDSAHENNELESCMSGYYLEHDWNLAQPEDLSPTYFVRPLKGMQELVRRLIDEFKAPGGWRNDRANVHHHRELVSVEYEPRRSSHPYKLTFGETVTSPCSGITSLTGKIFVVRAKRAILALPKAPLERIQYSISPELNLRSTIERLTESIGGLSLMKTFMAFPERWWEQALPEDVVGGEASSQVDDRHTGSDARWNADFPAGYTVGRFTSSNALGQLFAWYPGTQQTASQTPPECEGKGGVLQIYTTSDPERTFGADPEEQQLKSCTASTASQCANCVDPSKFIGDITGERREDETYVPASRTFWERMRVLLEQQFISNMTTVRIPTPTEIKHRVWHADNPVTKTFATHFWRAGIRWWERYAEVLEPVEGLHIVGEAFSLNSGWGEGSLETSEYMLQEKLKLKRPDWLLEKEYCDAMPYYPRRVCGTWLTVCPQCDGTCKQCSTETDPSKWECAA</sequence>
<dbReference type="Gene3D" id="3.50.50.60">
    <property type="entry name" value="FAD/NAD(P)-binding domain"/>
    <property type="match status" value="1"/>
</dbReference>
<evidence type="ECO:0000259" key="2">
    <source>
        <dbReference type="Pfam" id="PF01593"/>
    </source>
</evidence>
<dbReference type="SUPFAM" id="SSF51905">
    <property type="entry name" value="FAD/NAD(P)-binding domain"/>
    <property type="match status" value="1"/>
</dbReference>
<name>A0A0D3K860_EMIH1</name>
<dbReference type="PaxDb" id="2903-EOD31945"/>
<protein>
    <recommendedName>
        <fullName evidence="2">Amine oxidase domain-containing protein</fullName>
    </recommendedName>
</protein>
<evidence type="ECO:0000313" key="4">
    <source>
        <dbReference type="Proteomes" id="UP000013827"/>
    </source>
</evidence>
<feature type="region of interest" description="Disordered" evidence="1">
    <location>
        <begin position="280"/>
        <end position="300"/>
    </location>
</feature>
<dbReference type="InterPro" id="IPR036188">
    <property type="entry name" value="FAD/NAD-bd_sf"/>
</dbReference>
<dbReference type="RefSeq" id="XP_005784374.1">
    <property type="nucleotide sequence ID" value="XM_005784317.1"/>
</dbReference>
<keyword evidence="4" id="KW-1185">Reference proteome</keyword>
<dbReference type="InterPro" id="IPR002937">
    <property type="entry name" value="Amino_oxidase"/>
</dbReference>
<dbReference type="AlphaFoldDB" id="A0A0D3K860"/>
<dbReference type="KEGG" id="ehx:EMIHUDRAFT_468063"/>
<proteinExistence type="predicted"/>
<dbReference type="GO" id="GO:0016491">
    <property type="term" value="F:oxidoreductase activity"/>
    <property type="evidence" value="ECO:0007669"/>
    <property type="project" value="InterPro"/>
</dbReference>
<evidence type="ECO:0000256" key="1">
    <source>
        <dbReference type="SAM" id="MobiDB-lite"/>
    </source>
</evidence>
<feature type="domain" description="Amine oxidase" evidence="2">
    <location>
        <begin position="736"/>
        <end position="900"/>
    </location>
</feature>
<dbReference type="GeneID" id="17277220"/>